<dbReference type="PANTHER" id="PTHR47961">
    <property type="entry name" value="DNA POLYMERASE THETA, PUTATIVE (AFU_ORTHOLOGUE AFUA_1G05260)-RELATED"/>
    <property type="match status" value="1"/>
</dbReference>
<evidence type="ECO:0000256" key="2">
    <source>
        <dbReference type="ARBA" id="ARBA00022801"/>
    </source>
</evidence>
<dbReference type="PROSITE" id="PS51192">
    <property type="entry name" value="HELICASE_ATP_BIND_1"/>
    <property type="match status" value="1"/>
</dbReference>
<protein>
    <submittedName>
        <fullName evidence="7">DEAD/DEAH box helicase</fullName>
    </submittedName>
</protein>
<feature type="domain" description="Helicase C-terminal" evidence="6">
    <location>
        <begin position="292"/>
        <end position="476"/>
    </location>
</feature>
<reference evidence="8" key="1">
    <citation type="journal article" date="2019" name="Int. J. Syst. Evol. Microbiol.">
        <title>The Global Catalogue of Microorganisms (GCM) 10K type strain sequencing project: providing services to taxonomists for standard genome sequencing and annotation.</title>
        <authorList>
            <consortium name="The Broad Institute Genomics Platform"/>
            <consortium name="The Broad Institute Genome Sequencing Center for Infectious Disease"/>
            <person name="Wu L."/>
            <person name="Ma J."/>
        </authorList>
    </citation>
    <scope>NUCLEOTIDE SEQUENCE [LARGE SCALE GENOMIC DNA]</scope>
    <source>
        <strain evidence="8">KACC 11588</strain>
    </source>
</reference>
<keyword evidence="3 7" id="KW-0347">Helicase</keyword>
<keyword evidence="4" id="KW-0067">ATP-binding</keyword>
<dbReference type="RefSeq" id="WP_209841926.1">
    <property type="nucleotide sequence ID" value="NZ_JAGGJP010000013.1"/>
</dbReference>
<dbReference type="InterPro" id="IPR001650">
    <property type="entry name" value="Helicase_C-like"/>
</dbReference>
<keyword evidence="2" id="KW-0378">Hydrolase</keyword>
<evidence type="ECO:0000313" key="8">
    <source>
        <dbReference type="Proteomes" id="UP001596056"/>
    </source>
</evidence>
<evidence type="ECO:0000313" key="7">
    <source>
        <dbReference type="EMBL" id="MFC5567379.1"/>
    </source>
</evidence>
<dbReference type="InterPro" id="IPR014001">
    <property type="entry name" value="Helicase_ATP-bd"/>
</dbReference>
<organism evidence="7 8">
    <name type="scientific">Rubellimicrobium aerolatum</name>
    <dbReference type="NCBI Taxonomy" id="490979"/>
    <lineage>
        <taxon>Bacteria</taxon>
        <taxon>Pseudomonadati</taxon>
        <taxon>Pseudomonadota</taxon>
        <taxon>Alphaproteobacteria</taxon>
        <taxon>Rhodobacterales</taxon>
        <taxon>Roseobacteraceae</taxon>
        <taxon>Rubellimicrobium</taxon>
    </lineage>
</organism>
<keyword evidence="1" id="KW-0547">Nucleotide-binding</keyword>
<dbReference type="Gene3D" id="3.40.50.300">
    <property type="entry name" value="P-loop containing nucleotide triphosphate hydrolases"/>
    <property type="match status" value="2"/>
</dbReference>
<dbReference type="SUPFAM" id="SSF52540">
    <property type="entry name" value="P-loop containing nucleoside triphosphate hydrolases"/>
    <property type="match status" value="1"/>
</dbReference>
<evidence type="ECO:0000259" key="6">
    <source>
        <dbReference type="PROSITE" id="PS51194"/>
    </source>
</evidence>
<evidence type="ECO:0000256" key="1">
    <source>
        <dbReference type="ARBA" id="ARBA00022741"/>
    </source>
</evidence>
<accession>A0ABW0SFE8</accession>
<gene>
    <name evidence="7" type="ORF">ACFPOC_13280</name>
</gene>
<dbReference type="GO" id="GO:0004386">
    <property type="term" value="F:helicase activity"/>
    <property type="evidence" value="ECO:0007669"/>
    <property type="project" value="UniProtKB-KW"/>
</dbReference>
<dbReference type="InterPro" id="IPR027417">
    <property type="entry name" value="P-loop_NTPase"/>
</dbReference>
<name>A0ABW0SFE8_9RHOB</name>
<comment type="caution">
    <text evidence="7">The sequence shown here is derived from an EMBL/GenBank/DDBJ whole genome shotgun (WGS) entry which is preliminary data.</text>
</comment>
<feature type="domain" description="Helicase ATP-binding" evidence="5">
    <location>
        <begin position="111"/>
        <end position="268"/>
    </location>
</feature>
<keyword evidence="8" id="KW-1185">Reference proteome</keyword>
<dbReference type="Pfam" id="PF00270">
    <property type="entry name" value="DEAD"/>
    <property type="match status" value="1"/>
</dbReference>
<dbReference type="InterPro" id="IPR011545">
    <property type="entry name" value="DEAD/DEAH_box_helicase_dom"/>
</dbReference>
<dbReference type="Proteomes" id="UP001596056">
    <property type="component" value="Unassembled WGS sequence"/>
</dbReference>
<dbReference type="InterPro" id="IPR050474">
    <property type="entry name" value="Hel308_SKI2-like"/>
</dbReference>
<dbReference type="SMART" id="SM00487">
    <property type="entry name" value="DEXDc"/>
    <property type="match status" value="1"/>
</dbReference>
<proteinExistence type="predicted"/>
<dbReference type="SMART" id="SM00490">
    <property type="entry name" value="HELICc"/>
    <property type="match status" value="1"/>
</dbReference>
<dbReference type="PROSITE" id="PS51194">
    <property type="entry name" value="HELICASE_CTER"/>
    <property type="match status" value="1"/>
</dbReference>
<evidence type="ECO:0000256" key="3">
    <source>
        <dbReference type="ARBA" id="ARBA00022806"/>
    </source>
</evidence>
<dbReference type="PANTHER" id="PTHR47961:SF6">
    <property type="entry name" value="DNA-DIRECTED DNA POLYMERASE"/>
    <property type="match status" value="1"/>
</dbReference>
<evidence type="ECO:0000256" key="4">
    <source>
        <dbReference type="ARBA" id="ARBA00022840"/>
    </source>
</evidence>
<dbReference type="EMBL" id="JBHSNA010000014">
    <property type="protein sequence ID" value="MFC5567379.1"/>
    <property type="molecule type" value="Genomic_DNA"/>
</dbReference>
<evidence type="ECO:0000259" key="5">
    <source>
        <dbReference type="PROSITE" id="PS51192"/>
    </source>
</evidence>
<sequence>MDLSLIRESLTQPEKLAEHRFPIFREVARLANDERTVAIARDLIIRLLSHRETFTDGYDALLDALVREVGLFPYTDQTKSEGLEDQILIEAHRVHGVGEERLFHSLQLSVFQELINGRNVVLSAPTSVGKSLVIDAVLATRKHKRAVIIVPTIALIDETRRRIASSLGSSHDIITHPSQARLDDGRPTVYILTQERALGRKDLGDVDFFVIDEFYKLDMRDDDDERAIDLNICFHRLAQQGAQFYLIGPNISSVSGLASDYKHVFIPSDFSTVALDVHHFNLKQRGEERATKLVELCSSLTSPTLVYCQSPRSAREAARTIHTGCNLPICDATKDAVTWLEQHYPSEWEVIQSLKRGVGIHHGNVPRAIQQYMVCAFEEHRINYLVCTSTIIEGVNTVAENVVIFDRRRNTKTIDDFTFRNIAGRAGRMNRYFIGKVFVLEEAVAEGDHMVNLPIEGQDLSTPLSLLLDLPQTSLSTGSKERLSTIFRDSKLSEATIRANRYLPIDVQNILFDAISGIYDRSPELLQWRGVPNSNQLRAVCELIYTHIDQGSSLRHHGIYDGNQLHAVLTSLMNAGDFKDFIRRRVRERWETRTVSDAVEDALAFLRKYVGYTFGRQLMAVSRIQADVLGRHKRSVPGDYSMYAAQADSLFMPAGLFALDEYGVPAEISLKMKRHWGAIEDVDHGLRLLASLNTEQIDLHPFERDLLNNVRRSLPPRAYSA</sequence>